<dbReference type="GO" id="GO:0005829">
    <property type="term" value="C:cytosol"/>
    <property type="evidence" value="ECO:0007669"/>
    <property type="project" value="TreeGrafter"/>
</dbReference>
<keyword evidence="4" id="KW-0949">S-adenosyl-L-methionine</keyword>
<dbReference type="Gene3D" id="3.40.50.150">
    <property type="entry name" value="Vaccinia Virus protein VP39"/>
    <property type="match status" value="1"/>
</dbReference>
<dbReference type="GO" id="GO:0008170">
    <property type="term" value="F:N-methyltransferase activity"/>
    <property type="evidence" value="ECO:0007669"/>
    <property type="project" value="TreeGrafter"/>
</dbReference>
<evidence type="ECO:0000313" key="5">
    <source>
        <dbReference type="EMBL" id="CAD2197841.1"/>
    </source>
</evidence>
<comment type="similarity">
    <text evidence="1">Belongs to the class I-like SAM-binding methyltransferase superfamily. NNMT/PNMT/TEMT family.</text>
</comment>
<name>A0A6V7XF38_MELEN</name>
<dbReference type="InterPro" id="IPR000940">
    <property type="entry name" value="NNMT_TEMT_trans"/>
</dbReference>
<sequence>MTGNNELEEQQKENQKTNLLIKNNLKILKNEEENSDYFSQQIIFNRNHFHEYFDTQAYLKDFYSKLEDPAMQLILFHLPSIIARLPTKINNLLDFGSGPTIYVAICFREKAENIFLSDYLPQNKKELNNWLSGNSNFDWTKIFKLIAVYEALPLPTDIVKMEKTTKDKVRGILHCDCHISPAIQLSPQIYFDAITTFLTIEYCCLNREEYTNALKRLSAILAPQGLLIMGGILEETWCAFGGRRFSCLYIDREFLLNCLNEAGLEIFKDSIGTKLFYECDGMFLLVAKKVMKEENFEEENIFRIKG</sequence>
<evidence type="ECO:0000256" key="1">
    <source>
        <dbReference type="ARBA" id="ARBA00007996"/>
    </source>
</evidence>
<organism evidence="5 6">
    <name type="scientific">Meloidogyne enterolobii</name>
    <name type="common">Root-knot nematode worm</name>
    <name type="synonym">Meloidogyne mayaguensis</name>
    <dbReference type="NCBI Taxonomy" id="390850"/>
    <lineage>
        <taxon>Eukaryota</taxon>
        <taxon>Metazoa</taxon>
        <taxon>Ecdysozoa</taxon>
        <taxon>Nematoda</taxon>
        <taxon>Chromadorea</taxon>
        <taxon>Rhabditida</taxon>
        <taxon>Tylenchina</taxon>
        <taxon>Tylenchomorpha</taxon>
        <taxon>Tylenchoidea</taxon>
        <taxon>Meloidogynidae</taxon>
        <taxon>Meloidogyninae</taxon>
        <taxon>Meloidogyne</taxon>
    </lineage>
</organism>
<keyword evidence="3" id="KW-0808">Transferase</keyword>
<dbReference type="OrthoDB" id="10050085at2759"/>
<evidence type="ECO:0000256" key="3">
    <source>
        <dbReference type="ARBA" id="ARBA00022679"/>
    </source>
</evidence>
<dbReference type="SUPFAM" id="SSF53335">
    <property type="entry name" value="S-adenosyl-L-methionine-dependent methyltransferases"/>
    <property type="match status" value="1"/>
</dbReference>
<dbReference type="PROSITE" id="PS51681">
    <property type="entry name" value="SAM_MT_NNMT_PNMT_TEMT"/>
    <property type="match status" value="1"/>
</dbReference>
<evidence type="ECO:0000313" key="6">
    <source>
        <dbReference type="Proteomes" id="UP000580250"/>
    </source>
</evidence>
<dbReference type="InterPro" id="IPR029063">
    <property type="entry name" value="SAM-dependent_MTases_sf"/>
</dbReference>
<protein>
    <submittedName>
        <fullName evidence="5">Uncharacterized protein</fullName>
    </submittedName>
</protein>
<comment type="caution">
    <text evidence="5">The sequence shown here is derived from an EMBL/GenBank/DDBJ whole genome shotgun (WGS) entry which is preliminary data.</text>
</comment>
<dbReference type="AlphaFoldDB" id="A0A6V7XF38"/>
<accession>A0A6V7XF38</accession>
<dbReference type="Pfam" id="PF01234">
    <property type="entry name" value="NNMT_PNMT_TEMT"/>
    <property type="match status" value="1"/>
</dbReference>
<dbReference type="PANTHER" id="PTHR10867">
    <property type="entry name" value="NNMT/PNMT/TEMT FAMILY MEMBER"/>
    <property type="match status" value="1"/>
</dbReference>
<dbReference type="PANTHER" id="PTHR10867:SF39">
    <property type="entry name" value="NICOTINAMIDE N-METHYLTRANSFERASE-LIKE"/>
    <property type="match status" value="1"/>
</dbReference>
<gene>
    <name evidence="5" type="ORF">MENT_LOCUS51117</name>
</gene>
<evidence type="ECO:0000256" key="2">
    <source>
        <dbReference type="ARBA" id="ARBA00022603"/>
    </source>
</evidence>
<keyword evidence="2" id="KW-0489">Methyltransferase</keyword>
<dbReference type="EMBL" id="CAJEWN010001485">
    <property type="protein sequence ID" value="CAD2197841.1"/>
    <property type="molecule type" value="Genomic_DNA"/>
</dbReference>
<dbReference type="Proteomes" id="UP000580250">
    <property type="component" value="Unassembled WGS sequence"/>
</dbReference>
<reference evidence="5 6" key="1">
    <citation type="submission" date="2020-08" db="EMBL/GenBank/DDBJ databases">
        <authorList>
            <person name="Koutsovoulos G."/>
            <person name="Danchin GJ E."/>
        </authorList>
    </citation>
    <scope>NUCLEOTIDE SEQUENCE [LARGE SCALE GENOMIC DNA]</scope>
</reference>
<evidence type="ECO:0000256" key="4">
    <source>
        <dbReference type="ARBA" id="ARBA00022691"/>
    </source>
</evidence>
<dbReference type="GO" id="GO:0032259">
    <property type="term" value="P:methylation"/>
    <property type="evidence" value="ECO:0007669"/>
    <property type="project" value="UniProtKB-KW"/>
</dbReference>
<proteinExistence type="inferred from homology"/>